<evidence type="ECO:0000256" key="1">
    <source>
        <dbReference type="ARBA" id="ARBA00007435"/>
    </source>
</evidence>
<dbReference type="SMART" id="SM00465">
    <property type="entry name" value="GIYc"/>
    <property type="match status" value="1"/>
</dbReference>
<feature type="domain" description="GIY-YIG" evidence="2">
    <location>
        <begin position="3"/>
        <end position="81"/>
    </location>
</feature>
<dbReference type="AlphaFoldDB" id="A0A858BRS3"/>
<dbReference type="Gene3D" id="3.40.1440.10">
    <property type="entry name" value="GIY-YIG endonuclease"/>
    <property type="match status" value="1"/>
</dbReference>
<evidence type="ECO:0000313" key="3">
    <source>
        <dbReference type="EMBL" id="QIB67889.1"/>
    </source>
</evidence>
<evidence type="ECO:0000313" key="4">
    <source>
        <dbReference type="Proteomes" id="UP000466848"/>
    </source>
</evidence>
<dbReference type="InterPro" id="IPR050190">
    <property type="entry name" value="UPF0213_domain"/>
</dbReference>
<accession>A0A858BRS3</accession>
<name>A0A858BRS3_9FIRM</name>
<evidence type="ECO:0000259" key="2">
    <source>
        <dbReference type="PROSITE" id="PS50164"/>
    </source>
</evidence>
<keyword evidence="4" id="KW-1185">Reference proteome</keyword>
<dbReference type="Pfam" id="PF01541">
    <property type="entry name" value="GIY-YIG"/>
    <property type="match status" value="1"/>
</dbReference>
<dbReference type="EMBL" id="CP048649">
    <property type="protein sequence ID" value="QIB67889.1"/>
    <property type="molecule type" value="Genomic_DNA"/>
</dbReference>
<dbReference type="PROSITE" id="PS50164">
    <property type="entry name" value="GIY_YIG"/>
    <property type="match status" value="1"/>
</dbReference>
<dbReference type="SUPFAM" id="SSF82771">
    <property type="entry name" value="GIY-YIG endonuclease"/>
    <property type="match status" value="1"/>
</dbReference>
<protein>
    <submittedName>
        <fullName evidence="3">GIY-YIG nuclease family protein</fullName>
    </submittedName>
</protein>
<gene>
    <name evidence="3" type="ORF">Ami103574_00555</name>
</gene>
<dbReference type="PANTHER" id="PTHR34477:SF1">
    <property type="entry name" value="UPF0213 PROTEIN YHBQ"/>
    <property type="match status" value="1"/>
</dbReference>
<comment type="similarity">
    <text evidence="1">Belongs to the UPF0213 family.</text>
</comment>
<dbReference type="InterPro" id="IPR035901">
    <property type="entry name" value="GIY-YIG_endonuc_sf"/>
</dbReference>
<dbReference type="Proteomes" id="UP000466848">
    <property type="component" value="Chromosome"/>
</dbReference>
<dbReference type="InterPro" id="IPR000305">
    <property type="entry name" value="GIY-YIG_endonuc"/>
</dbReference>
<sequence>MANKNYVYMLECVDGTYYTGWTVDLAKRLREHNEGTSLKAAKYTRGRRPVKLIYWEECADKSQALKREWAIKKMTRAKKEKLAGINLKPEFGKEV</sequence>
<reference evidence="3 4" key="1">
    <citation type="submission" date="2020-02" db="EMBL/GenBank/DDBJ databases">
        <authorList>
            <person name="Kim Y.B."/>
            <person name="Roh S.W."/>
        </authorList>
    </citation>
    <scope>NUCLEOTIDE SEQUENCE [LARGE SCALE GENOMIC DNA]</scope>
    <source>
        <strain evidence="3 4">DSM 103574</strain>
    </source>
</reference>
<proteinExistence type="inferred from homology"/>
<dbReference type="PANTHER" id="PTHR34477">
    <property type="entry name" value="UPF0213 PROTEIN YHBQ"/>
    <property type="match status" value="1"/>
</dbReference>
<dbReference type="RefSeq" id="WP_163064809.1">
    <property type="nucleotide sequence ID" value="NZ_CP048649.1"/>
</dbReference>
<organism evidence="3 4">
    <name type="scientific">Aminipila butyrica</name>
    <dbReference type="NCBI Taxonomy" id="433296"/>
    <lineage>
        <taxon>Bacteria</taxon>
        <taxon>Bacillati</taxon>
        <taxon>Bacillota</taxon>
        <taxon>Clostridia</taxon>
        <taxon>Peptostreptococcales</taxon>
        <taxon>Anaerovoracaceae</taxon>
        <taxon>Aminipila</taxon>
    </lineage>
</organism>
<dbReference type="CDD" id="cd10456">
    <property type="entry name" value="GIY-YIG_UPF0213"/>
    <property type="match status" value="1"/>
</dbReference>
<dbReference type="KEGG" id="abut:Ami103574_00555"/>